<evidence type="ECO:0000313" key="2">
    <source>
        <dbReference type="EMBL" id="CAD7580803.1"/>
    </source>
</evidence>
<feature type="transmembrane region" description="Helical" evidence="1">
    <location>
        <begin position="76"/>
        <end position="96"/>
    </location>
</feature>
<feature type="transmembrane region" description="Helical" evidence="1">
    <location>
        <begin position="52"/>
        <end position="70"/>
    </location>
</feature>
<reference evidence="2" key="1">
    <citation type="submission" date="2020-11" db="EMBL/GenBank/DDBJ databases">
        <authorList>
            <person name="Tran Van P."/>
        </authorList>
    </citation>
    <scope>NUCLEOTIDE SEQUENCE</scope>
</reference>
<keyword evidence="1" id="KW-0472">Membrane</keyword>
<proteinExistence type="predicted"/>
<dbReference type="EMBL" id="OE205147">
    <property type="protein sequence ID" value="CAD7580803.1"/>
    <property type="molecule type" value="Genomic_DNA"/>
</dbReference>
<keyword evidence="1" id="KW-0812">Transmembrane</keyword>
<evidence type="ECO:0000256" key="1">
    <source>
        <dbReference type="SAM" id="Phobius"/>
    </source>
</evidence>
<accession>A0A7R9JKA1</accession>
<name>A0A7R9JKA1_TIMCA</name>
<protein>
    <submittedName>
        <fullName evidence="2">(California timema) hypothetical protein</fullName>
    </submittedName>
</protein>
<dbReference type="PANTHER" id="PTHR11161">
    <property type="entry name" value="O-ACYLTRANSFERASE"/>
    <property type="match status" value="1"/>
</dbReference>
<dbReference type="AlphaFoldDB" id="A0A7R9JKA1"/>
<gene>
    <name evidence="2" type="ORF">TCMB3V08_LOCUS13336</name>
</gene>
<dbReference type="PANTHER" id="PTHR11161:SF72">
    <property type="entry name" value="FI21449P1"/>
    <property type="match status" value="1"/>
</dbReference>
<organism evidence="2">
    <name type="scientific">Timema californicum</name>
    <name type="common">California timema</name>
    <name type="synonym">Walking stick</name>
    <dbReference type="NCBI Taxonomy" id="61474"/>
    <lineage>
        <taxon>Eukaryota</taxon>
        <taxon>Metazoa</taxon>
        <taxon>Ecdysozoa</taxon>
        <taxon>Arthropoda</taxon>
        <taxon>Hexapoda</taxon>
        <taxon>Insecta</taxon>
        <taxon>Pterygota</taxon>
        <taxon>Neoptera</taxon>
        <taxon>Polyneoptera</taxon>
        <taxon>Phasmatodea</taxon>
        <taxon>Timematodea</taxon>
        <taxon>Timematoidea</taxon>
        <taxon>Timematidae</taxon>
        <taxon>Timema</taxon>
    </lineage>
</organism>
<keyword evidence="1" id="KW-1133">Transmembrane helix</keyword>
<dbReference type="InterPro" id="IPR052728">
    <property type="entry name" value="O2_lipid_transport_reg"/>
</dbReference>
<sequence length="99" mass="12058">MRWTHNTSVFEPNVLDHINCENYWWRNALYLNNLFPRSEMCMLWSWYMANDTQFYVLGIFLLMLSVRFSWLVATMWSVILVSSWCVTAYISFLYSYQAR</sequence>